<dbReference type="Proteomes" id="UP000505377">
    <property type="component" value="Chromosome"/>
</dbReference>
<proteinExistence type="predicted"/>
<dbReference type="SUPFAM" id="SSF46894">
    <property type="entry name" value="C-terminal effector domain of the bipartite response regulators"/>
    <property type="match status" value="1"/>
</dbReference>
<dbReference type="InterPro" id="IPR011990">
    <property type="entry name" value="TPR-like_helical_dom_sf"/>
</dbReference>
<dbReference type="EMBL" id="CP053564">
    <property type="protein sequence ID" value="QJY49322.1"/>
    <property type="molecule type" value="Genomic_DNA"/>
</dbReference>
<dbReference type="GO" id="GO:0006355">
    <property type="term" value="P:regulation of DNA-templated transcription"/>
    <property type="evidence" value="ECO:0007669"/>
    <property type="project" value="InterPro"/>
</dbReference>
<dbReference type="PANTHER" id="PTHR43214:SF41">
    <property type="entry name" value="NITRATE_NITRITE RESPONSE REGULATOR PROTEIN NARP"/>
    <property type="match status" value="1"/>
</dbReference>
<organism evidence="5 6">
    <name type="scientific">Pseudonocardia broussonetiae</name>
    <dbReference type="NCBI Taxonomy" id="2736640"/>
    <lineage>
        <taxon>Bacteria</taxon>
        <taxon>Bacillati</taxon>
        <taxon>Actinomycetota</taxon>
        <taxon>Actinomycetes</taxon>
        <taxon>Pseudonocardiales</taxon>
        <taxon>Pseudonocardiaceae</taxon>
        <taxon>Pseudonocardia</taxon>
    </lineage>
</organism>
<sequence length="504" mass="53026">METRAADDRLAALLALAASHFREGRTGQAWEACAEAAGLARASGDAAALADAATVVRDVGPSPLAGRIHRLCVEALAALADREARGDADPVRRARVTAQLEATRSPWGRPSVPVETPDGDPDARFLALHAEHAQCRHVAHVERRLRIADEVVALGHASGSDEYTATGLAWRIEALGQSGRRWEQDAEVAALAAVVDGGRVPGWRPRLALTRACLLMADGRFADARALVAGESGFVALVVASHLAVLTGEGLDDVESEVRAAVDDLPYMARAWHAQVLAALGRLDEARELWRAIAPHVREVPRESPEWLIAGVGHAALAVLLGDAQTAAEVYDELAPWADLFVVAGADAPNEGPVALPLGRLAALLGRTAQARSHLTAALRAAERTHALPHVAQAHLELARLGGAGSGVHAEAAAALAARLGMAPLVAQVAALAPQRGPSRGPLSPRETEIAALVADGLANRAIAQRLTLSERTVENHVSHIMRKLDRPSRVAIAAWVRDSRGPL</sequence>
<dbReference type="PRINTS" id="PR00038">
    <property type="entry name" value="HTHLUXR"/>
</dbReference>
<keyword evidence="6" id="KW-1185">Reference proteome</keyword>
<evidence type="ECO:0000313" key="6">
    <source>
        <dbReference type="Proteomes" id="UP000505377"/>
    </source>
</evidence>
<dbReference type="SMART" id="SM00421">
    <property type="entry name" value="HTH_LUXR"/>
    <property type="match status" value="1"/>
</dbReference>
<evidence type="ECO:0000256" key="1">
    <source>
        <dbReference type="ARBA" id="ARBA00023015"/>
    </source>
</evidence>
<dbReference type="AlphaFoldDB" id="A0A6M6JRR2"/>
<accession>A0A6M6JRR2</accession>
<keyword evidence="3" id="KW-0804">Transcription</keyword>
<dbReference type="CDD" id="cd06170">
    <property type="entry name" value="LuxR_C_like"/>
    <property type="match status" value="1"/>
</dbReference>
<evidence type="ECO:0000313" key="5">
    <source>
        <dbReference type="EMBL" id="QJY49322.1"/>
    </source>
</evidence>
<keyword evidence="2" id="KW-0238">DNA-binding</keyword>
<reference evidence="5 6" key="1">
    <citation type="submission" date="2020-05" db="EMBL/GenBank/DDBJ databases">
        <authorList>
            <person name="Mo P."/>
        </authorList>
    </citation>
    <scope>NUCLEOTIDE SEQUENCE [LARGE SCALE GENOMIC DNA]</scope>
    <source>
        <strain evidence="5 6">Gen01</strain>
    </source>
</reference>
<dbReference type="InterPro" id="IPR000792">
    <property type="entry name" value="Tscrpt_reg_LuxR_C"/>
</dbReference>
<keyword evidence="1" id="KW-0805">Transcription regulation</keyword>
<dbReference type="Gene3D" id="1.10.10.10">
    <property type="entry name" value="Winged helix-like DNA-binding domain superfamily/Winged helix DNA-binding domain"/>
    <property type="match status" value="1"/>
</dbReference>
<evidence type="ECO:0000259" key="4">
    <source>
        <dbReference type="PROSITE" id="PS50043"/>
    </source>
</evidence>
<dbReference type="KEGG" id="pbro:HOP40_29165"/>
<dbReference type="InterPro" id="IPR039420">
    <property type="entry name" value="WalR-like"/>
</dbReference>
<dbReference type="InterPro" id="IPR016032">
    <property type="entry name" value="Sig_transdc_resp-reg_C-effctor"/>
</dbReference>
<dbReference type="InterPro" id="IPR036388">
    <property type="entry name" value="WH-like_DNA-bd_sf"/>
</dbReference>
<dbReference type="SUPFAM" id="SSF48452">
    <property type="entry name" value="TPR-like"/>
    <property type="match status" value="1"/>
</dbReference>
<feature type="domain" description="HTH luxR-type" evidence="4">
    <location>
        <begin position="436"/>
        <end position="501"/>
    </location>
</feature>
<dbReference type="RefSeq" id="WP_172164801.1">
    <property type="nucleotide sequence ID" value="NZ_CP053564.1"/>
</dbReference>
<dbReference type="PROSITE" id="PS50043">
    <property type="entry name" value="HTH_LUXR_2"/>
    <property type="match status" value="1"/>
</dbReference>
<evidence type="ECO:0000256" key="3">
    <source>
        <dbReference type="ARBA" id="ARBA00023163"/>
    </source>
</evidence>
<dbReference type="Gene3D" id="1.25.40.10">
    <property type="entry name" value="Tetratricopeptide repeat domain"/>
    <property type="match status" value="1"/>
</dbReference>
<protein>
    <recommendedName>
        <fullName evidence="4">HTH luxR-type domain-containing protein</fullName>
    </recommendedName>
</protein>
<gene>
    <name evidence="5" type="ORF">HOP40_29165</name>
</gene>
<dbReference type="GO" id="GO:0003677">
    <property type="term" value="F:DNA binding"/>
    <property type="evidence" value="ECO:0007669"/>
    <property type="project" value="UniProtKB-KW"/>
</dbReference>
<dbReference type="Pfam" id="PF00196">
    <property type="entry name" value="GerE"/>
    <property type="match status" value="1"/>
</dbReference>
<dbReference type="PROSITE" id="PS00622">
    <property type="entry name" value="HTH_LUXR_1"/>
    <property type="match status" value="1"/>
</dbReference>
<name>A0A6M6JRR2_9PSEU</name>
<evidence type="ECO:0000256" key="2">
    <source>
        <dbReference type="ARBA" id="ARBA00023125"/>
    </source>
</evidence>
<dbReference type="PANTHER" id="PTHR43214">
    <property type="entry name" value="TWO-COMPONENT RESPONSE REGULATOR"/>
    <property type="match status" value="1"/>
</dbReference>